<dbReference type="HOGENOM" id="CLU_081854_1_0_0"/>
<evidence type="ECO:0000256" key="8">
    <source>
        <dbReference type="ARBA" id="ARBA00037993"/>
    </source>
</evidence>
<keyword evidence="4 11" id="KW-0547">Nucleotide-binding</keyword>
<protein>
    <recommendedName>
        <fullName evidence="9 11">7-cyano-7-deazaguanine synthase</fullName>
        <ecNumber evidence="9 11">6.3.4.20</ecNumber>
    </recommendedName>
    <alternativeName>
        <fullName evidence="11">7-cyano-7-carbaguanine synthase</fullName>
    </alternativeName>
    <alternativeName>
        <fullName evidence="11">PreQ(0) synthase</fullName>
    </alternativeName>
    <alternativeName>
        <fullName evidence="11">Queuosine biosynthesis protein QueC</fullName>
    </alternativeName>
</protein>
<dbReference type="EMBL" id="AP012342">
    <property type="protein sequence ID" value="BAM05738.1"/>
    <property type="molecule type" value="Genomic_DNA"/>
</dbReference>
<gene>
    <name evidence="11" type="primary">queC</name>
    <name evidence="12" type="ordered locus">LFE_0007</name>
</gene>
<dbReference type="GO" id="GO:0008616">
    <property type="term" value="P:tRNA queuosine(34) biosynthetic process"/>
    <property type="evidence" value="ECO:0007669"/>
    <property type="project" value="UniProtKB-UniRule"/>
</dbReference>
<accession>I0IKD9</accession>
<name>I0IKD9_LEPFC</name>
<evidence type="ECO:0000313" key="13">
    <source>
        <dbReference type="Proteomes" id="UP000007382"/>
    </source>
</evidence>
<keyword evidence="6 11" id="KW-0862">Zinc</keyword>
<keyword evidence="2 11" id="KW-0436">Ligase</keyword>
<sequence length="228" mass="24900">MSRLKSSGAVVLVSGGMDSAVTAAIALSENERVSFLHIRYGARAQRREESAFRALCQFWNVTDFQVTDLPSLSSFGGSALTDSSISLPEGSLDREGIPVTYVPFRNAHFLATATSLAEIKGANRIYIGAVEEDSSGYPDCRRVFYDAFTEAIRQGTKPDADISIVTPVITFRKSRIVQEGLRLGVPFIHTWSCYQGVTDACGHCDSCLLRLRGFSEAGVSDPLEYLKK</sequence>
<keyword evidence="5 11" id="KW-0671">Queuosine biosynthesis</keyword>
<comment type="similarity">
    <text evidence="8 11">Belongs to the QueC family.</text>
</comment>
<dbReference type="PANTHER" id="PTHR42914:SF1">
    <property type="entry name" value="7-CYANO-7-DEAZAGUANINE SYNTHASE"/>
    <property type="match status" value="1"/>
</dbReference>
<evidence type="ECO:0000256" key="7">
    <source>
        <dbReference type="ARBA" id="ARBA00022840"/>
    </source>
</evidence>
<evidence type="ECO:0000256" key="11">
    <source>
        <dbReference type="HAMAP-Rule" id="MF_01633"/>
    </source>
</evidence>
<dbReference type="GO" id="GO:0016879">
    <property type="term" value="F:ligase activity, forming carbon-nitrogen bonds"/>
    <property type="evidence" value="ECO:0007669"/>
    <property type="project" value="UniProtKB-UniRule"/>
</dbReference>
<feature type="binding site" evidence="11">
    <location>
        <position position="201"/>
    </location>
    <ligand>
        <name>Zn(2+)</name>
        <dbReference type="ChEBI" id="CHEBI:29105"/>
    </ligand>
</feature>
<comment type="pathway">
    <text evidence="1 11">Purine metabolism; 7-cyano-7-deazaguanine biosynthesis.</text>
</comment>
<dbReference type="InterPro" id="IPR018317">
    <property type="entry name" value="QueC"/>
</dbReference>
<keyword evidence="7 11" id="KW-0067">ATP-binding</keyword>
<dbReference type="RefSeq" id="WP_014448233.1">
    <property type="nucleotide sequence ID" value="NC_017094.1"/>
</dbReference>
<evidence type="ECO:0000256" key="10">
    <source>
        <dbReference type="ARBA" id="ARBA00047890"/>
    </source>
</evidence>
<comment type="catalytic activity">
    <reaction evidence="10 11">
        <text>7-carboxy-7-carbaguanine + NH4(+) + 2 ATP = 7-cyano-7-carbaguanine + 2 AMP + 2 diphosphate + 2 H(+)</text>
        <dbReference type="Rhea" id="RHEA:27982"/>
        <dbReference type="ChEBI" id="CHEBI:15378"/>
        <dbReference type="ChEBI" id="CHEBI:28938"/>
        <dbReference type="ChEBI" id="CHEBI:30616"/>
        <dbReference type="ChEBI" id="CHEBI:33019"/>
        <dbReference type="ChEBI" id="CHEBI:45075"/>
        <dbReference type="ChEBI" id="CHEBI:61036"/>
        <dbReference type="ChEBI" id="CHEBI:456215"/>
        <dbReference type="EC" id="6.3.4.20"/>
    </reaction>
</comment>
<dbReference type="Proteomes" id="UP000007382">
    <property type="component" value="Chromosome"/>
</dbReference>
<evidence type="ECO:0000256" key="5">
    <source>
        <dbReference type="ARBA" id="ARBA00022785"/>
    </source>
</evidence>
<dbReference type="PANTHER" id="PTHR42914">
    <property type="entry name" value="7-CYANO-7-DEAZAGUANINE SYNTHASE"/>
    <property type="match status" value="1"/>
</dbReference>
<dbReference type="PATRIC" id="fig|1162668.3.peg.7"/>
<dbReference type="CDD" id="cd01995">
    <property type="entry name" value="QueC-like"/>
    <property type="match status" value="1"/>
</dbReference>
<reference evidence="12 13" key="1">
    <citation type="journal article" date="2012" name="J. Bacteriol.">
        <title>Complete Genome Sequence of Leptospirillum ferrooxidans Strain C2-3, Isolated from a Fresh Volcanic Ash Deposit on the Island of Miyake, Japan.</title>
        <authorList>
            <person name="Fujimura R."/>
            <person name="Sato Y."/>
            <person name="Nishizawa T."/>
            <person name="Oshima K."/>
            <person name="Kim S.-W."/>
            <person name="Hattori M."/>
            <person name="Kamijo T."/>
            <person name="Ohta H."/>
        </authorList>
    </citation>
    <scope>NUCLEOTIDE SEQUENCE [LARGE SCALE GENOMIC DNA]</scope>
    <source>
        <strain evidence="12 13">C2-3</strain>
    </source>
</reference>
<evidence type="ECO:0000256" key="1">
    <source>
        <dbReference type="ARBA" id="ARBA00005061"/>
    </source>
</evidence>
<evidence type="ECO:0000256" key="9">
    <source>
        <dbReference type="ARBA" id="ARBA00039149"/>
    </source>
</evidence>
<dbReference type="Gene3D" id="3.40.50.620">
    <property type="entry name" value="HUPs"/>
    <property type="match status" value="1"/>
</dbReference>
<keyword evidence="13" id="KW-1185">Reference proteome</keyword>
<evidence type="ECO:0000256" key="4">
    <source>
        <dbReference type="ARBA" id="ARBA00022741"/>
    </source>
</evidence>
<dbReference type="GO" id="GO:0005524">
    <property type="term" value="F:ATP binding"/>
    <property type="evidence" value="ECO:0007669"/>
    <property type="project" value="UniProtKB-UniRule"/>
</dbReference>
<dbReference type="NCBIfam" id="TIGR00364">
    <property type="entry name" value="7-cyano-7-deazaguanine synthase QueC"/>
    <property type="match status" value="1"/>
</dbReference>
<feature type="binding site" evidence="11">
    <location>
        <position position="204"/>
    </location>
    <ligand>
        <name>Zn(2+)</name>
        <dbReference type="ChEBI" id="CHEBI:29105"/>
    </ligand>
</feature>
<evidence type="ECO:0000256" key="2">
    <source>
        <dbReference type="ARBA" id="ARBA00022598"/>
    </source>
</evidence>
<feature type="binding site" evidence="11">
    <location>
        <position position="193"/>
    </location>
    <ligand>
        <name>Zn(2+)</name>
        <dbReference type="ChEBI" id="CHEBI:29105"/>
    </ligand>
</feature>
<dbReference type="STRING" id="1162668.LFE_0007"/>
<dbReference type="eggNOG" id="COG0603">
    <property type="taxonomic scope" value="Bacteria"/>
</dbReference>
<keyword evidence="3 11" id="KW-0479">Metal-binding</keyword>
<dbReference type="OrthoDB" id="9789567at2"/>
<dbReference type="InterPro" id="IPR014729">
    <property type="entry name" value="Rossmann-like_a/b/a_fold"/>
</dbReference>
<comment type="function">
    <text evidence="11">Catalyzes the ATP-dependent conversion of 7-carboxy-7-deazaguanine (CDG) to 7-cyano-7-deazaguanine (preQ(0)).</text>
</comment>
<comment type="cofactor">
    <cofactor evidence="11">
        <name>Zn(2+)</name>
        <dbReference type="ChEBI" id="CHEBI:29105"/>
    </cofactor>
    <text evidence="11">Binds 1 zinc ion per subunit.</text>
</comment>
<dbReference type="HAMAP" id="MF_01633">
    <property type="entry name" value="QueC"/>
    <property type="match status" value="1"/>
</dbReference>
<dbReference type="Pfam" id="PF06508">
    <property type="entry name" value="QueC"/>
    <property type="match status" value="1"/>
</dbReference>
<evidence type="ECO:0000256" key="3">
    <source>
        <dbReference type="ARBA" id="ARBA00022723"/>
    </source>
</evidence>
<dbReference type="GO" id="GO:0008270">
    <property type="term" value="F:zinc ion binding"/>
    <property type="evidence" value="ECO:0007669"/>
    <property type="project" value="UniProtKB-UniRule"/>
</dbReference>
<dbReference type="PIRSF" id="PIRSF006293">
    <property type="entry name" value="ExsB"/>
    <property type="match status" value="1"/>
</dbReference>
<dbReference type="AlphaFoldDB" id="I0IKD9"/>
<proteinExistence type="inferred from homology"/>
<organism evidence="12 13">
    <name type="scientific">Leptospirillum ferrooxidans (strain C2-3)</name>
    <dbReference type="NCBI Taxonomy" id="1162668"/>
    <lineage>
        <taxon>Bacteria</taxon>
        <taxon>Pseudomonadati</taxon>
        <taxon>Nitrospirota</taxon>
        <taxon>Nitrospiria</taxon>
        <taxon>Nitrospirales</taxon>
        <taxon>Nitrospiraceae</taxon>
        <taxon>Leptospirillum</taxon>
    </lineage>
</organism>
<evidence type="ECO:0000256" key="6">
    <source>
        <dbReference type="ARBA" id="ARBA00022833"/>
    </source>
</evidence>
<feature type="binding site" evidence="11">
    <location>
        <begin position="13"/>
        <end position="23"/>
    </location>
    <ligand>
        <name>ATP</name>
        <dbReference type="ChEBI" id="CHEBI:30616"/>
    </ligand>
</feature>
<reference evidence="13" key="2">
    <citation type="submission" date="2012-03" db="EMBL/GenBank/DDBJ databases">
        <title>The complete genome sequence of the pioneer microbe on fresh volcanic deposit, Leptospirillum ferrooxidans strain C2-3.</title>
        <authorList>
            <person name="Fujimura R."/>
            <person name="Sato Y."/>
            <person name="Nishizawa T."/>
            <person name="Nanba K."/>
            <person name="Oshima K."/>
            <person name="Hattori M."/>
            <person name="Kamijo T."/>
            <person name="Ohta H."/>
        </authorList>
    </citation>
    <scope>NUCLEOTIDE SEQUENCE [LARGE SCALE GENOMIC DNA]</scope>
    <source>
        <strain evidence="13">C2-3</strain>
    </source>
</reference>
<dbReference type="KEGG" id="lfc:LFE_0007"/>
<dbReference type="UniPathway" id="UPA00391"/>
<dbReference type="EC" id="6.3.4.20" evidence="9 11"/>
<dbReference type="SUPFAM" id="SSF52402">
    <property type="entry name" value="Adenine nucleotide alpha hydrolases-like"/>
    <property type="match status" value="1"/>
</dbReference>
<evidence type="ECO:0000313" key="12">
    <source>
        <dbReference type="EMBL" id="BAM05738.1"/>
    </source>
</evidence>
<feature type="binding site" evidence="11">
    <location>
        <position position="207"/>
    </location>
    <ligand>
        <name>Zn(2+)</name>
        <dbReference type="ChEBI" id="CHEBI:29105"/>
    </ligand>
</feature>